<comment type="caution">
    <text evidence="2">The sequence shown here is derived from an EMBL/GenBank/DDBJ whole genome shotgun (WGS) entry which is preliminary data.</text>
</comment>
<gene>
    <name evidence="2" type="ORF">EH198_07535</name>
</gene>
<feature type="compositionally biased region" description="Low complexity" evidence="1">
    <location>
        <begin position="32"/>
        <end position="45"/>
    </location>
</feature>
<feature type="compositionally biased region" description="Low complexity" evidence="1">
    <location>
        <begin position="54"/>
        <end position="64"/>
    </location>
</feature>
<dbReference type="AlphaFoldDB" id="A0A3N9P7I6"/>
<evidence type="ECO:0000256" key="1">
    <source>
        <dbReference type="SAM" id="MobiDB-lite"/>
    </source>
</evidence>
<dbReference type="EMBL" id="RQPI01000003">
    <property type="protein sequence ID" value="RQW12201.1"/>
    <property type="molecule type" value="Genomic_DNA"/>
</dbReference>
<name>A0A3N9P7I6_9BACL</name>
<feature type="region of interest" description="Disordered" evidence="1">
    <location>
        <begin position="32"/>
        <end position="74"/>
    </location>
</feature>
<evidence type="ECO:0000313" key="2">
    <source>
        <dbReference type="EMBL" id="RQW12201.1"/>
    </source>
</evidence>
<organism evidence="2 3">
    <name type="scientific">Paenibacillus rhizophilus</name>
    <dbReference type="NCBI Taxonomy" id="1850366"/>
    <lineage>
        <taxon>Bacteria</taxon>
        <taxon>Bacillati</taxon>
        <taxon>Bacillota</taxon>
        <taxon>Bacilli</taxon>
        <taxon>Bacillales</taxon>
        <taxon>Paenibacillaceae</taxon>
        <taxon>Paenibacillus</taxon>
    </lineage>
</organism>
<sequence>MLSATFLSLVIITGCTSSASKTPPESTIRVSEATAAAPESTTPAPGNTAIAPESTADASDSTASPNENTDAAEDNEAVQAAERYIHAEYQIKASEDILSEESVRKRNEEMKPFLTDYFYQKAVDNRYTLLPLQVAHKQNLSLIPANLQFNLEEHKKDTVELKYTLDLLLLDQQGKEMKRIPLEGILTLFNVNGQWLVQGDRFDAPALEKLIV</sequence>
<reference evidence="2 3" key="1">
    <citation type="submission" date="2018-11" db="EMBL/GenBank/DDBJ databases">
        <title>Genome sequence of strain 7197.</title>
        <authorList>
            <person name="Gao J."/>
            <person name="Sun J."/>
        </authorList>
    </citation>
    <scope>NUCLEOTIDE SEQUENCE [LARGE SCALE GENOMIC DNA]</scope>
    <source>
        <strain evidence="2 3">7197</strain>
    </source>
</reference>
<evidence type="ECO:0000313" key="3">
    <source>
        <dbReference type="Proteomes" id="UP000282529"/>
    </source>
</evidence>
<proteinExistence type="predicted"/>
<protein>
    <submittedName>
        <fullName evidence="2">Uncharacterized protein</fullName>
    </submittedName>
</protein>
<keyword evidence="3" id="KW-1185">Reference proteome</keyword>
<dbReference type="Proteomes" id="UP000282529">
    <property type="component" value="Unassembled WGS sequence"/>
</dbReference>
<accession>A0A3N9P7I6</accession>